<dbReference type="Proteomes" id="UP000469430">
    <property type="component" value="Unassembled WGS sequence"/>
</dbReference>
<protein>
    <submittedName>
        <fullName evidence="1">Uncharacterized protein</fullName>
    </submittedName>
</protein>
<reference evidence="1 2" key="1">
    <citation type="submission" date="2019-12" db="EMBL/GenBank/DDBJ databases">
        <title>Genomic-based taxomic classification of the family Erythrobacteraceae.</title>
        <authorList>
            <person name="Xu L."/>
        </authorList>
    </citation>
    <scope>NUCLEOTIDE SEQUENCE [LARGE SCALE GENOMIC DNA]</scope>
    <source>
        <strain evidence="1 2">S36</strain>
    </source>
</reference>
<comment type="caution">
    <text evidence="1">The sequence shown here is derived from an EMBL/GenBank/DDBJ whole genome shotgun (WGS) entry which is preliminary data.</text>
</comment>
<accession>A0A6I4TVE0</accession>
<gene>
    <name evidence="1" type="ORF">GRI97_04705</name>
</gene>
<keyword evidence="2" id="KW-1185">Reference proteome</keyword>
<evidence type="ECO:0000313" key="1">
    <source>
        <dbReference type="EMBL" id="MXO98283.1"/>
    </source>
</evidence>
<dbReference type="RefSeq" id="WP_161389937.1">
    <property type="nucleotide sequence ID" value="NZ_JBHSCP010000001.1"/>
</dbReference>
<name>A0A6I4TVE0_9SPHN</name>
<organism evidence="1 2">
    <name type="scientific">Croceibacterium xixiisoli</name>
    <dbReference type="NCBI Taxonomy" id="1476466"/>
    <lineage>
        <taxon>Bacteria</taxon>
        <taxon>Pseudomonadati</taxon>
        <taxon>Pseudomonadota</taxon>
        <taxon>Alphaproteobacteria</taxon>
        <taxon>Sphingomonadales</taxon>
        <taxon>Erythrobacteraceae</taxon>
        <taxon>Croceibacterium</taxon>
    </lineage>
</organism>
<dbReference type="AlphaFoldDB" id="A0A6I4TVE0"/>
<evidence type="ECO:0000313" key="2">
    <source>
        <dbReference type="Proteomes" id="UP000469430"/>
    </source>
</evidence>
<dbReference type="EMBL" id="WTYJ01000001">
    <property type="protein sequence ID" value="MXO98283.1"/>
    <property type="molecule type" value="Genomic_DNA"/>
</dbReference>
<sequence>MNDRSFFSSAFGHAALLGMAAVVAVNILALSQPLSSTQSATLRNASMVELA</sequence>
<proteinExistence type="predicted"/>